<feature type="compositionally biased region" description="Gly residues" evidence="1">
    <location>
        <begin position="10"/>
        <end position="22"/>
    </location>
</feature>
<name>A0A9P6G629_9PLEO</name>
<protein>
    <submittedName>
        <fullName evidence="2">Uncharacterized protein</fullName>
    </submittedName>
</protein>
<evidence type="ECO:0000256" key="1">
    <source>
        <dbReference type="SAM" id="MobiDB-lite"/>
    </source>
</evidence>
<evidence type="ECO:0000313" key="2">
    <source>
        <dbReference type="EMBL" id="KAF9729135.1"/>
    </source>
</evidence>
<accession>A0A9P6G629</accession>
<proteinExistence type="predicted"/>
<gene>
    <name evidence="2" type="ORF">PMIN01_12825</name>
</gene>
<evidence type="ECO:0000313" key="3">
    <source>
        <dbReference type="Proteomes" id="UP000756921"/>
    </source>
</evidence>
<comment type="caution">
    <text evidence="2">The sequence shown here is derived from an EMBL/GenBank/DDBJ whole genome shotgun (WGS) entry which is preliminary data.</text>
</comment>
<dbReference type="EMBL" id="WJXW01000017">
    <property type="protein sequence ID" value="KAF9729135.1"/>
    <property type="molecule type" value="Genomic_DNA"/>
</dbReference>
<feature type="region of interest" description="Disordered" evidence="1">
    <location>
        <begin position="1"/>
        <end position="45"/>
    </location>
</feature>
<keyword evidence="3" id="KW-1185">Reference proteome</keyword>
<feature type="region of interest" description="Disordered" evidence="1">
    <location>
        <begin position="221"/>
        <end position="244"/>
    </location>
</feature>
<feature type="region of interest" description="Disordered" evidence="1">
    <location>
        <begin position="81"/>
        <end position="178"/>
    </location>
</feature>
<dbReference type="AlphaFoldDB" id="A0A9P6G629"/>
<dbReference type="Proteomes" id="UP000756921">
    <property type="component" value="Unassembled WGS sequence"/>
</dbReference>
<sequence length="266" mass="28798">MQRSRRWQSHGGGCGGGVGVGSDVGSEEGATRWCGGSGQAWESTGAREHWHARLACQRKEREKKGRAVCSGDSSVCVGVEERVERRGTWDVGRGDGASEDPQATVRARCKNKRTTKAARTKTPWKSEGRSPGRGVTEQDRTGQDRTGQKRTEQNSAGQDRTAQARPEECTPSRQAQQCRLGDRAAIPVIRGPGMGAPRMQFRTFACLVYGFCAIPATGGAGTGGRRLLSEPGAQHPAPSTQHPVVAARRRYMSTNASRPWFARRPL</sequence>
<feature type="compositionally biased region" description="Basic residues" evidence="1">
    <location>
        <begin position="107"/>
        <end position="119"/>
    </location>
</feature>
<reference evidence="2" key="1">
    <citation type="journal article" date="2020" name="Mol. Plant Microbe Interact.">
        <title>Genome Sequence of the Biocontrol Agent Coniothyrium minitans strain Conio (IMI 134523).</title>
        <authorList>
            <person name="Patel D."/>
            <person name="Shittu T.A."/>
            <person name="Baroncelli R."/>
            <person name="Muthumeenakshi S."/>
            <person name="Osborne T.H."/>
            <person name="Janganan T.K."/>
            <person name="Sreenivasaprasad S."/>
        </authorList>
    </citation>
    <scope>NUCLEOTIDE SEQUENCE</scope>
    <source>
        <strain evidence="2">Conio</strain>
    </source>
</reference>
<feature type="compositionally biased region" description="Basic and acidic residues" evidence="1">
    <location>
        <begin position="124"/>
        <end position="152"/>
    </location>
</feature>
<organism evidence="2 3">
    <name type="scientific">Paraphaeosphaeria minitans</name>
    <dbReference type="NCBI Taxonomy" id="565426"/>
    <lineage>
        <taxon>Eukaryota</taxon>
        <taxon>Fungi</taxon>
        <taxon>Dikarya</taxon>
        <taxon>Ascomycota</taxon>
        <taxon>Pezizomycotina</taxon>
        <taxon>Dothideomycetes</taxon>
        <taxon>Pleosporomycetidae</taxon>
        <taxon>Pleosporales</taxon>
        <taxon>Massarineae</taxon>
        <taxon>Didymosphaeriaceae</taxon>
        <taxon>Paraphaeosphaeria</taxon>
    </lineage>
</organism>